<comment type="subunit">
    <text evidence="11">Homodimer.</text>
</comment>
<dbReference type="InterPro" id="IPR029062">
    <property type="entry name" value="Class_I_gatase-like"/>
</dbReference>
<keyword evidence="5 11" id="KW-0436">Ligase</keyword>
<dbReference type="GO" id="GO:0005524">
    <property type="term" value="F:ATP binding"/>
    <property type="evidence" value="ECO:0007669"/>
    <property type="project" value="UniProtKB-UniRule"/>
</dbReference>
<keyword evidence="8 11" id="KW-0658">Purine biosynthesis</keyword>
<dbReference type="EMBL" id="PDKU01000001">
    <property type="protein sequence ID" value="PPI86685.1"/>
    <property type="molecule type" value="Genomic_DNA"/>
</dbReference>
<dbReference type="NCBIfam" id="NF000848">
    <property type="entry name" value="PRK00074.1"/>
    <property type="match status" value="1"/>
</dbReference>
<organism evidence="15 16">
    <name type="scientific">Candidatus Pantoea edessiphila</name>
    <dbReference type="NCBI Taxonomy" id="2044610"/>
    <lineage>
        <taxon>Bacteria</taxon>
        <taxon>Pseudomonadati</taxon>
        <taxon>Pseudomonadota</taxon>
        <taxon>Gammaproteobacteria</taxon>
        <taxon>Enterobacterales</taxon>
        <taxon>Erwiniaceae</taxon>
        <taxon>Pantoea</taxon>
    </lineage>
</organism>
<evidence type="ECO:0000256" key="11">
    <source>
        <dbReference type="HAMAP-Rule" id="MF_00344"/>
    </source>
</evidence>
<proteinExistence type="inferred from homology"/>
<keyword evidence="13" id="KW-0812">Transmembrane</keyword>
<sequence length="527" mass="59687">MTIKNIYKYRILILDFGSQYTKLIARRVRDIGVYCNIYPYNVSENKIKKFNPNGIILSGGPSSTFQSNSPRAPDCIFNMQVPIIGICYGMQTMILQLGGEVVPATKREFGNAKIEIINSIALLKNIKYDVNSYDKSTLNVWMSHGDQVNSIPDDFIIVAKTHSCPFAIVVNEKKHFYGLQFHPEVTHTDQGINILKNFVINICLCKPSWVAKHIIQHLIKKLRKKIGLEKVILGLSGGLDSSVVAMLLHFAIGSQLTCIFINNGLLRLNETEEVINTFKTNFNLNIIYVSAEERFLNALIGIEDPEKKRKIIGSIFIEIFNEEANKLNNVKWLAQGTIYSDVIESTTPSLTSKINVIKSHHNVGGLPNKMSLSLIEPIKKLFKDEVQKIGIELGMPHKMLYRHPFPGPGLGIRILGEIKKEYCDIVRKADFIFIEELRRHKLYDKLSQAFVVFLPIRSVGVMGDNRKYDWVISLRAVETIDFMTASWACLPYDVLASVSNRIINEVHGISRVVYDISSKPPATIEWE</sequence>
<dbReference type="SUPFAM" id="SSF52317">
    <property type="entry name" value="Class I glutamine amidotransferase-like"/>
    <property type="match status" value="1"/>
</dbReference>
<dbReference type="Gene3D" id="3.40.50.620">
    <property type="entry name" value="HUPs"/>
    <property type="match status" value="1"/>
</dbReference>
<dbReference type="PANTHER" id="PTHR11922:SF2">
    <property type="entry name" value="GMP SYNTHASE [GLUTAMINE-HYDROLYZING]"/>
    <property type="match status" value="1"/>
</dbReference>
<dbReference type="PRINTS" id="PR00096">
    <property type="entry name" value="GATASE"/>
</dbReference>
<evidence type="ECO:0000256" key="9">
    <source>
        <dbReference type="ARBA" id="ARBA00022840"/>
    </source>
</evidence>
<protein>
    <recommendedName>
        <fullName evidence="4 11">GMP synthase [glutamine-hydrolyzing]</fullName>
        <ecNumber evidence="3 11">6.3.5.2</ecNumber>
    </recommendedName>
    <alternativeName>
        <fullName evidence="11">GMP synthetase</fullName>
    </alternativeName>
    <alternativeName>
        <fullName evidence="11">Glutamine amidotransferase</fullName>
    </alternativeName>
</protein>
<evidence type="ECO:0000256" key="12">
    <source>
        <dbReference type="PROSITE-ProRule" id="PRU00886"/>
    </source>
</evidence>
<accession>A0A2P5SWG8</accession>
<dbReference type="Pfam" id="PF00958">
    <property type="entry name" value="GMP_synt_C"/>
    <property type="match status" value="1"/>
</dbReference>
<dbReference type="SUPFAM" id="SSF54810">
    <property type="entry name" value="GMP synthetase C-terminal dimerisation domain"/>
    <property type="match status" value="1"/>
</dbReference>
<dbReference type="Gene3D" id="3.30.300.10">
    <property type="match status" value="1"/>
</dbReference>
<keyword evidence="7 11" id="KW-0332">GMP biosynthesis</keyword>
<dbReference type="RefSeq" id="WP_136129848.1">
    <property type="nucleotide sequence ID" value="NZ_PDKU01000001.1"/>
</dbReference>
<dbReference type="PRINTS" id="PR00099">
    <property type="entry name" value="CPSGATASE"/>
</dbReference>
<dbReference type="NCBIfam" id="TIGR00884">
    <property type="entry name" value="guaA_Cterm"/>
    <property type="match status" value="1"/>
</dbReference>
<dbReference type="UniPathway" id="UPA00189">
    <property type="reaction ID" value="UER00296"/>
</dbReference>
<dbReference type="Gene3D" id="3.40.50.880">
    <property type="match status" value="1"/>
</dbReference>
<feature type="active site" evidence="11">
    <location>
        <position position="182"/>
    </location>
</feature>
<dbReference type="InterPro" id="IPR022310">
    <property type="entry name" value="NAD/GMP_synthase"/>
</dbReference>
<reference evidence="15 16" key="1">
    <citation type="journal article" date="2018" name="Genome Biol. Evol.">
        <title>Cladogenesis and Genomic Streamlining in Extracellular Endosymbionts of Tropical Stink Bugs.</title>
        <authorList>
            <person name="Otero-Bravo A."/>
            <person name="Goffredi S."/>
            <person name="Sabree Z.L."/>
        </authorList>
    </citation>
    <scope>NUCLEOTIDE SEQUENCE [LARGE SCALE GENOMIC DNA]</scope>
    <source>
        <strain evidence="15 16">SoEL</strain>
    </source>
</reference>
<comment type="catalytic activity">
    <reaction evidence="11">
        <text>XMP + L-glutamine + ATP + H2O = GMP + L-glutamate + AMP + diphosphate + 2 H(+)</text>
        <dbReference type="Rhea" id="RHEA:11680"/>
        <dbReference type="ChEBI" id="CHEBI:15377"/>
        <dbReference type="ChEBI" id="CHEBI:15378"/>
        <dbReference type="ChEBI" id="CHEBI:29985"/>
        <dbReference type="ChEBI" id="CHEBI:30616"/>
        <dbReference type="ChEBI" id="CHEBI:33019"/>
        <dbReference type="ChEBI" id="CHEBI:57464"/>
        <dbReference type="ChEBI" id="CHEBI:58115"/>
        <dbReference type="ChEBI" id="CHEBI:58359"/>
        <dbReference type="ChEBI" id="CHEBI:456215"/>
        <dbReference type="EC" id="6.3.5.2"/>
    </reaction>
</comment>
<dbReference type="Pfam" id="PF00117">
    <property type="entry name" value="GATase"/>
    <property type="match status" value="1"/>
</dbReference>
<evidence type="ECO:0000256" key="7">
    <source>
        <dbReference type="ARBA" id="ARBA00022749"/>
    </source>
</evidence>
<evidence type="ECO:0000313" key="15">
    <source>
        <dbReference type="EMBL" id="PPI86685.1"/>
    </source>
</evidence>
<evidence type="ECO:0000256" key="3">
    <source>
        <dbReference type="ARBA" id="ARBA00012746"/>
    </source>
</evidence>
<dbReference type="HAMAP" id="MF_00344">
    <property type="entry name" value="GMP_synthase"/>
    <property type="match status" value="1"/>
</dbReference>
<dbReference type="PROSITE" id="PS51553">
    <property type="entry name" value="GMPS_ATP_PPASE"/>
    <property type="match status" value="1"/>
</dbReference>
<feature type="domain" description="GMPS ATP-PPase" evidence="14">
    <location>
        <begin position="209"/>
        <end position="402"/>
    </location>
</feature>
<gene>
    <name evidence="11" type="primary">guaA</name>
    <name evidence="15" type="ORF">CRV10_00260</name>
</gene>
<evidence type="ECO:0000313" key="16">
    <source>
        <dbReference type="Proteomes" id="UP000296144"/>
    </source>
</evidence>
<evidence type="ECO:0000259" key="14">
    <source>
        <dbReference type="PROSITE" id="PS51553"/>
    </source>
</evidence>
<dbReference type="CDD" id="cd01997">
    <property type="entry name" value="GMP_synthase_C"/>
    <property type="match status" value="1"/>
</dbReference>
<dbReference type="OrthoDB" id="9802219at2"/>
<dbReference type="InterPro" id="IPR001674">
    <property type="entry name" value="GMP_synth_C"/>
</dbReference>
<dbReference type="InterPro" id="IPR014729">
    <property type="entry name" value="Rossmann-like_a/b/a_fold"/>
</dbReference>
<dbReference type="PRINTS" id="PR00097">
    <property type="entry name" value="ANTSNTHASEII"/>
</dbReference>
<dbReference type="InterPro" id="IPR004739">
    <property type="entry name" value="GMP_synth_GATase"/>
</dbReference>
<feature type="active site" description="Nucleophile" evidence="11">
    <location>
        <position position="87"/>
    </location>
</feature>
<evidence type="ECO:0000256" key="2">
    <source>
        <dbReference type="ARBA" id="ARBA00005153"/>
    </source>
</evidence>
<evidence type="ECO:0000256" key="1">
    <source>
        <dbReference type="ARBA" id="ARBA00002332"/>
    </source>
</evidence>
<dbReference type="NCBIfam" id="TIGR00888">
    <property type="entry name" value="guaA_Nterm"/>
    <property type="match status" value="1"/>
</dbReference>
<dbReference type="CDD" id="cd01742">
    <property type="entry name" value="GATase1_GMP_Synthase"/>
    <property type="match status" value="1"/>
</dbReference>
<evidence type="ECO:0000256" key="10">
    <source>
        <dbReference type="ARBA" id="ARBA00022962"/>
    </source>
</evidence>
<evidence type="ECO:0000256" key="6">
    <source>
        <dbReference type="ARBA" id="ARBA00022741"/>
    </source>
</evidence>
<dbReference type="AlphaFoldDB" id="A0A2P5SWG8"/>
<evidence type="ECO:0000256" key="5">
    <source>
        <dbReference type="ARBA" id="ARBA00022598"/>
    </source>
</evidence>
<dbReference type="InterPro" id="IPR017926">
    <property type="entry name" value="GATASE"/>
</dbReference>
<dbReference type="FunFam" id="3.40.50.620:FF:000001">
    <property type="entry name" value="GMP synthase [glutamine-hydrolyzing]"/>
    <property type="match status" value="1"/>
</dbReference>
<keyword evidence="13" id="KW-1133">Transmembrane helix</keyword>
<feature type="active site" evidence="11">
    <location>
        <position position="184"/>
    </location>
</feature>
<dbReference type="Proteomes" id="UP000296144">
    <property type="component" value="Unassembled WGS sequence"/>
</dbReference>
<keyword evidence="16" id="KW-1185">Reference proteome</keyword>
<name>A0A2P5SWG8_9GAMM</name>
<dbReference type="PANTHER" id="PTHR11922">
    <property type="entry name" value="GMP SYNTHASE-RELATED"/>
    <property type="match status" value="1"/>
</dbReference>
<evidence type="ECO:0000256" key="13">
    <source>
        <dbReference type="SAM" id="Phobius"/>
    </source>
</evidence>
<comment type="function">
    <text evidence="1 11">Catalyzes the synthesis of GMP from XMP.</text>
</comment>
<evidence type="ECO:0000256" key="4">
    <source>
        <dbReference type="ARBA" id="ARBA00021562"/>
    </source>
</evidence>
<dbReference type="FunFam" id="3.40.50.880:FF:000001">
    <property type="entry name" value="GMP synthase [glutamine-hydrolyzing]"/>
    <property type="match status" value="1"/>
</dbReference>
<feature type="binding site" evidence="12">
    <location>
        <begin position="236"/>
        <end position="242"/>
    </location>
    <ligand>
        <name>ATP</name>
        <dbReference type="ChEBI" id="CHEBI:30616"/>
    </ligand>
</feature>
<dbReference type="EC" id="6.3.5.2" evidence="3 11"/>
<evidence type="ECO:0000256" key="8">
    <source>
        <dbReference type="ARBA" id="ARBA00022755"/>
    </source>
</evidence>
<dbReference type="SUPFAM" id="SSF52402">
    <property type="entry name" value="Adenine nucleotide alpha hydrolases-like"/>
    <property type="match status" value="1"/>
</dbReference>
<dbReference type="FunFam" id="3.30.300.10:FF:000002">
    <property type="entry name" value="GMP synthase [glutamine-hydrolyzing]"/>
    <property type="match status" value="1"/>
</dbReference>
<dbReference type="Pfam" id="PF02540">
    <property type="entry name" value="NAD_synthase"/>
    <property type="match status" value="1"/>
</dbReference>
<comment type="caution">
    <text evidence="15">The sequence shown here is derived from an EMBL/GenBank/DDBJ whole genome shotgun (WGS) entry which is preliminary data.</text>
</comment>
<dbReference type="InterPro" id="IPR025777">
    <property type="entry name" value="GMPS_ATP_PPase_dom"/>
</dbReference>
<keyword evidence="9 11" id="KW-0067">ATP-binding</keyword>
<dbReference type="GO" id="GO:0003921">
    <property type="term" value="F:GMP synthase activity"/>
    <property type="evidence" value="ECO:0007669"/>
    <property type="project" value="InterPro"/>
</dbReference>
<dbReference type="PROSITE" id="PS51273">
    <property type="entry name" value="GATASE_TYPE_1"/>
    <property type="match status" value="1"/>
</dbReference>
<dbReference type="InterPro" id="IPR022955">
    <property type="entry name" value="GMP_synthase"/>
</dbReference>
<keyword evidence="10 11" id="KW-0315">Glutamine amidotransferase</keyword>
<keyword evidence="6 11" id="KW-0547">Nucleotide-binding</keyword>
<dbReference type="GO" id="GO:0005829">
    <property type="term" value="C:cytosol"/>
    <property type="evidence" value="ECO:0007669"/>
    <property type="project" value="TreeGrafter"/>
</dbReference>
<feature type="transmembrane region" description="Helical" evidence="13">
    <location>
        <begin position="231"/>
        <end position="252"/>
    </location>
</feature>
<keyword evidence="13" id="KW-0472">Membrane</keyword>
<comment type="pathway">
    <text evidence="2 11">Purine metabolism; GMP biosynthesis; GMP from XMP (L-Gln route): step 1/1.</text>
</comment>